<feature type="compositionally biased region" description="Polar residues" evidence="1">
    <location>
        <begin position="927"/>
        <end position="943"/>
    </location>
</feature>
<feature type="region of interest" description="Disordered" evidence="1">
    <location>
        <begin position="662"/>
        <end position="742"/>
    </location>
</feature>
<feature type="region of interest" description="Disordered" evidence="1">
    <location>
        <begin position="1155"/>
        <end position="1299"/>
    </location>
</feature>
<feature type="compositionally biased region" description="Polar residues" evidence="1">
    <location>
        <begin position="618"/>
        <end position="629"/>
    </location>
</feature>
<feature type="compositionally biased region" description="Basic and acidic residues" evidence="1">
    <location>
        <begin position="630"/>
        <end position="639"/>
    </location>
</feature>
<feature type="compositionally biased region" description="Polar residues" evidence="1">
    <location>
        <begin position="147"/>
        <end position="157"/>
    </location>
</feature>
<evidence type="ECO:0000256" key="1">
    <source>
        <dbReference type="SAM" id="MobiDB-lite"/>
    </source>
</evidence>
<gene>
    <name evidence="3" type="ORF">BT62DRAFT_928949</name>
</gene>
<feature type="compositionally biased region" description="Low complexity" evidence="1">
    <location>
        <begin position="1234"/>
        <end position="1245"/>
    </location>
</feature>
<feature type="compositionally biased region" description="Polar residues" evidence="1">
    <location>
        <begin position="1261"/>
        <end position="1270"/>
    </location>
</feature>
<evidence type="ECO:0000313" key="3">
    <source>
        <dbReference type="EMBL" id="KAG7448941.1"/>
    </source>
</evidence>
<accession>A0A9P8AVB5</accession>
<dbReference type="EMBL" id="MU250528">
    <property type="protein sequence ID" value="KAG7448941.1"/>
    <property type="molecule type" value="Genomic_DNA"/>
</dbReference>
<feature type="compositionally biased region" description="Polar residues" evidence="1">
    <location>
        <begin position="858"/>
        <end position="867"/>
    </location>
</feature>
<feature type="compositionally biased region" description="Acidic residues" evidence="1">
    <location>
        <begin position="1053"/>
        <end position="1066"/>
    </location>
</feature>
<dbReference type="OrthoDB" id="3361281at2759"/>
<organism evidence="3 4">
    <name type="scientific">Guyanagaster necrorhizus</name>
    <dbReference type="NCBI Taxonomy" id="856835"/>
    <lineage>
        <taxon>Eukaryota</taxon>
        <taxon>Fungi</taxon>
        <taxon>Dikarya</taxon>
        <taxon>Basidiomycota</taxon>
        <taxon>Agaricomycotina</taxon>
        <taxon>Agaricomycetes</taxon>
        <taxon>Agaricomycetidae</taxon>
        <taxon>Agaricales</taxon>
        <taxon>Marasmiineae</taxon>
        <taxon>Physalacriaceae</taxon>
        <taxon>Guyanagaster</taxon>
    </lineage>
</organism>
<dbReference type="InterPro" id="IPR018564">
    <property type="entry name" value="Repl_chkpnt_MRC1_dom"/>
</dbReference>
<feature type="region of interest" description="Disordered" evidence="1">
    <location>
        <begin position="618"/>
        <end position="639"/>
    </location>
</feature>
<feature type="domain" description="DNA replication checkpoint mediator MRC1" evidence="2">
    <location>
        <begin position="956"/>
        <end position="1095"/>
    </location>
</feature>
<feature type="compositionally biased region" description="Acidic residues" evidence="1">
    <location>
        <begin position="539"/>
        <end position="570"/>
    </location>
</feature>
<reference evidence="3" key="1">
    <citation type="submission" date="2020-11" db="EMBL/GenBank/DDBJ databases">
        <title>Adaptations for nitrogen fixation in a non-lichenized fungal sporocarp promotes dispersal by wood-feeding termites.</title>
        <authorList>
            <consortium name="DOE Joint Genome Institute"/>
            <person name="Koch R.A."/>
            <person name="Yoon G."/>
            <person name="Arayal U."/>
            <person name="Lail K."/>
            <person name="Amirebrahimi M."/>
            <person name="Labutti K."/>
            <person name="Lipzen A."/>
            <person name="Riley R."/>
            <person name="Barry K."/>
            <person name="Henrissat B."/>
            <person name="Grigoriev I.V."/>
            <person name="Herr J.R."/>
            <person name="Aime M.C."/>
        </authorList>
    </citation>
    <scope>NUCLEOTIDE SEQUENCE</scope>
    <source>
        <strain evidence="3">MCA 3950</strain>
    </source>
</reference>
<feature type="compositionally biased region" description="Basic and acidic residues" evidence="1">
    <location>
        <begin position="215"/>
        <end position="232"/>
    </location>
</feature>
<feature type="region of interest" description="Disordered" evidence="1">
    <location>
        <begin position="504"/>
        <end position="603"/>
    </location>
</feature>
<feature type="region of interest" description="Disordered" evidence="1">
    <location>
        <begin position="1119"/>
        <end position="1138"/>
    </location>
</feature>
<feature type="compositionally biased region" description="Polar residues" evidence="1">
    <location>
        <begin position="181"/>
        <end position="196"/>
    </location>
</feature>
<feature type="compositionally biased region" description="Basic and acidic residues" evidence="1">
    <location>
        <begin position="696"/>
        <end position="708"/>
    </location>
</feature>
<feature type="compositionally biased region" description="Acidic residues" evidence="1">
    <location>
        <begin position="961"/>
        <end position="972"/>
    </location>
</feature>
<proteinExistence type="predicted"/>
<evidence type="ECO:0000259" key="2">
    <source>
        <dbReference type="Pfam" id="PF09444"/>
    </source>
</evidence>
<feature type="compositionally biased region" description="Acidic residues" evidence="1">
    <location>
        <begin position="984"/>
        <end position="995"/>
    </location>
</feature>
<evidence type="ECO:0000313" key="4">
    <source>
        <dbReference type="Proteomes" id="UP000812287"/>
    </source>
</evidence>
<feature type="region of interest" description="Disordered" evidence="1">
    <location>
        <begin position="1"/>
        <end position="36"/>
    </location>
</feature>
<protein>
    <recommendedName>
        <fullName evidence="2">DNA replication checkpoint mediator MRC1 domain-containing protein</fullName>
    </recommendedName>
</protein>
<feature type="region of interest" description="Disordered" evidence="1">
    <location>
        <begin position="333"/>
        <end position="356"/>
    </location>
</feature>
<comment type="caution">
    <text evidence="3">The sequence shown here is derived from an EMBL/GenBank/DDBJ whole genome shotgun (WGS) entry which is preliminary data.</text>
</comment>
<dbReference type="GeneID" id="66107902"/>
<feature type="compositionally biased region" description="Basic and acidic residues" evidence="1">
    <location>
        <begin position="1217"/>
        <end position="1233"/>
    </location>
</feature>
<name>A0A9P8AVB5_9AGAR</name>
<feature type="region of interest" description="Disordered" evidence="1">
    <location>
        <begin position="147"/>
        <end position="274"/>
    </location>
</feature>
<dbReference type="Pfam" id="PF09444">
    <property type="entry name" value="MRC1"/>
    <property type="match status" value="1"/>
</dbReference>
<keyword evidence="4" id="KW-1185">Reference proteome</keyword>
<dbReference type="Proteomes" id="UP000812287">
    <property type="component" value="Unassembled WGS sequence"/>
</dbReference>
<feature type="compositionally biased region" description="Acidic residues" evidence="1">
    <location>
        <begin position="507"/>
        <end position="521"/>
    </location>
</feature>
<feature type="region of interest" description="Disordered" evidence="1">
    <location>
        <begin position="764"/>
        <end position="799"/>
    </location>
</feature>
<feature type="compositionally biased region" description="Basic residues" evidence="1">
    <location>
        <begin position="238"/>
        <end position="248"/>
    </location>
</feature>
<feature type="compositionally biased region" description="Acidic residues" evidence="1">
    <location>
        <begin position="1126"/>
        <end position="1136"/>
    </location>
</feature>
<dbReference type="RefSeq" id="XP_043042441.1">
    <property type="nucleotide sequence ID" value="XM_043185605.1"/>
</dbReference>
<sequence>MPISHESSFVADSTVTSSPATPPPKPPRTYGRKSLAIPGSSSRFEVLKTGLKCGEEVPASSDGERELDHVVKDAATGSFRFTFQDELAALDDSFDEDGEEDEKTLLGMDAYPQKQYGSPATTWPAKTPTGILEESLTDLAISAQADMPNTFSASSSLPAKPRRVNRIDSDSEPESESIQSTSSPVKRTRHSSTPPTSEDELPTTDKIRKIRVSKRVVEEQLVHPQHSEHESKSAAGPSKKKRTRIKAPTKKERKETALNGARIAADRDTSIPQRQSEWNVSKLLHTLQNRHELSSDPIQPFSSPHVISQASAAPISAPPLSYEEIKPAVSVPTVVEPDDEMPEVGDSRKKEAQSPRQILAIRKMRILALQAQQSGRAQESDEDDDLEIVAPDTSVIQRTVGMQGPSGTKKTHSTLAGISLGSGSKKKETHHIPSDIGSSLRNLKSHRELNIALMASAQKVAAEVKHAKEHNWKRHGGTLKEVIAARASAAEVLDHYIQQGLEHGEEMKEEQDEEEDEEDADYMLPDRGSASPPPPKASEDDEGDNEELTEDEDITMVEQDGNTETEDLDEQPVVRPRQRVPRVVEDDDSDVENTQLRPMRRLPTGRILVEDSLIMDDQNTPIAQATPKNSLDEQSDKENNSELMYAMDDDKENVTVFAQPPTFPRSLFAQEDNPDDGLWDADKGQTAPRLPLSILEEDKSSPDSRSFTDRLQSTIKPENDDEFMPSPSLRPRFGLSAEGDLGFSQFPETQNATLTLQPGFSDLYVKGTQKQPSDGPQRDDGFTELFGGKGGFGLSKLRKTDSTDFGLTQDISLGPAFQIGDSSKLKEADAIFEKEQEYLLEEANQVPQKQSNLYVNNDGYLTQTRPDTSPEVYRPFSRQTQTQTETPAILPTQRSRWQTLGTLAYSPNITPSLPSSSHKRRIMKRSVSPSPSYGANRLNSSKPQESKTSKPKAPLRKSEFVEAEAQESDDDEMHGFGLFKGTAAEDDEEGQDLDQELTALVDNTALDEETIAEEKVREKYQEQAEQDDLRLQKYHQDAADGKYRSKKRRNGVDLDDSDSDSDDDVDDERRRRRMNKKQRTDMVALESNPTTAAFAGEYKKTIGDDEDTVMLHSELMEEPEVVGAEETVDDEDDEVQESITRAEIVRQVQERAQYGELDDDEPFDPHNTDWLNAGSDDDEGVKIRPTAASRIARGPRRHYHDNQECDEASEPQYKSTVEYDNRMKEWAKTESRSGRLGRMSRSVGSAAITGHTKVKAGGGSLRQNVSNQTLSSRRTEERSRPLKPTPSVLSSLDRSSKFG</sequence>
<feature type="compositionally biased region" description="Polar residues" evidence="1">
    <location>
        <begin position="877"/>
        <end position="916"/>
    </location>
</feature>
<feature type="region of interest" description="Disordered" evidence="1">
    <location>
        <begin position="858"/>
        <end position="1089"/>
    </location>
</feature>
<feature type="compositionally biased region" description="Polar residues" evidence="1">
    <location>
        <begin position="1"/>
        <end position="11"/>
    </location>
</feature>
<feature type="compositionally biased region" description="Basic and acidic residues" evidence="1">
    <location>
        <begin position="1012"/>
        <end position="1043"/>
    </location>
</feature>